<dbReference type="Gene3D" id="2.40.128.110">
    <property type="entry name" value="Lipid/polyisoprenoid-binding, YceI-like"/>
    <property type="match status" value="1"/>
</dbReference>
<dbReference type="InterPro" id="IPR007372">
    <property type="entry name" value="Lipid/polyisoprenoid-bd_YceI"/>
</dbReference>
<dbReference type="PANTHER" id="PTHR34406">
    <property type="entry name" value="PROTEIN YCEI"/>
    <property type="match status" value="1"/>
</dbReference>
<protein>
    <submittedName>
        <fullName evidence="2">YceI-like domain-containing protein</fullName>
    </submittedName>
</protein>
<dbReference type="SUPFAM" id="SSF101874">
    <property type="entry name" value="YceI-like"/>
    <property type="match status" value="1"/>
</dbReference>
<dbReference type="PANTHER" id="PTHR34406:SF1">
    <property type="entry name" value="PROTEIN YCEI"/>
    <property type="match status" value="1"/>
</dbReference>
<comment type="caution">
    <text evidence="2">The sequence shown here is derived from an EMBL/GenBank/DDBJ whole genome shotgun (WGS) entry which is preliminary data.</text>
</comment>
<organism evidence="2 3">
    <name type="scientific">Mongoliibacter ruber</name>
    <dbReference type="NCBI Taxonomy" id="1750599"/>
    <lineage>
        <taxon>Bacteria</taxon>
        <taxon>Pseudomonadati</taxon>
        <taxon>Bacteroidota</taxon>
        <taxon>Cytophagia</taxon>
        <taxon>Cytophagales</taxon>
        <taxon>Cyclobacteriaceae</taxon>
        <taxon>Mongoliibacter</taxon>
    </lineage>
</organism>
<feature type="domain" description="Lipid/polyisoprenoid-binding YceI-like" evidence="1">
    <location>
        <begin position="37"/>
        <end position="189"/>
    </location>
</feature>
<dbReference type="Pfam" id="PF04264">
    <property type="entry name" value="YceI"/>
    <property type="match status" value="1"/>
</dbReference>
<dbReference type="SMART" id="SM00867">
    <property type="entry name" value="YceI"/>
    <property type="match status" value="1"/>
</dbReference>
<dbReference type="EMBL" id="PVTR01000016">
    <property type="protein sequence ID" value="PRY84845.1"/>
    <property type="molecule type" value="Genomic_DNA"/>
</dbReference>
<accession>A0A2T0WDV0</accession>
<proteinExistence type="predicted"/>
<dbReference type="InterPro" id="IPR036761">
    <property type="entry name" value="TTHA0802/YceI-like_sf"/>
</dbReference>
<keyword evidence="3" id="KW-1185">Reference proteome</keyword>
<sequence length="191" mass="20753">MKQFNITQISIMAAFVFMLLIHPVIAQSKYILTSSPTLTIQGGSTLHDWDMTSNEAKGEGMFVVEGNQLKSIQNLTVSMKAETLKSGTRGLDNNAYKALDTKKHPEIKFSLKELTGSGTNYTAKGDFTIAGVTKSASFPVKVSQSGNSFTFEGKHETKLTAFSIDPPTALLGTVKTADDITISFKSTFQKQ</sequence>
<evidence type="ECO:0000313" key="3">
    <source>
        <dbReference type="Proteomes" id="UP000238157"/>
    </source>
</evidence>
<evidence type="ECO:0000313" key="2">
    <source>
        <dbReference type="EMBL" id="PRY84845.1"/>
    </source>
</evidence>
<dbReference type="Proteomes" id="UP000238157">
    <property type="component" value="Unassembled WGS sequence"/>
</dbReference>
<name>A0A2T0WDV0_9BACT</name>
<gene>
    <name evidence="2" type="ORF">CLW00_1164</name>
</gene>
<dbReference type="AlphaFoldDB" id="A0A2T0WDV0"/>
<dbReference type="RefSeq" id="WP_245917400.1">
    <property type="nucleotide sequence ID" value="NZ_PVTR01000016.1"/>
</dbReference>
<reference evidence="2 3" key="1">
    <citation type="submission" date="2018-03" db="EMBL/GenBank/DDBJ databases">
        <title>Genomic Encyclopedia of Archaeal and Bacterial Type Strains, Phase II (KMG-II): from individual species to whole genera.</title>
        <authorList>
            <person name="Goeker M."/>
        </authorList>
    </citation>
    <scope>NUCLEOTIDE SEQUENCE [LARGE SCALE GENOMIC DNA]</scope>
    <source>
        <strain evidence="2 3">DSM 27929</strain>
    </source>
</reference>
<evidence type="ECO:0000259" key="1">
    <source>
        <dbReference type="SMART" id="SM00867"/>
    </source>
</evidence>